<dbReference type="GO" id="GO:0009636">
    <property type="term" value="P:response to toxic substance"/>
    <property type="evidence" value="ECO:0007669"/>
    <property type="project" value="UniProtKB-ARBA"/>
</dbReference>
<proteinExistence type="inferred from homology"/>
<comment type="catalytic activity">
    <reaction evidence="4">
        <text>RX + glutathione = an S-substituted glutathione + a halide anion + H(+)</text>
        <dbReference type="Rhea" id="RHEA:16437"/>
        <dbReference type="ChEBI" id="CHEBI:15378"/>
        <dbReference type="ChEBI" id="CHEBI:16042"/>
        <dbReference type="ChEBI" id="CHEBI:17792"/>
        <dbReference type="ChEBI" id="CHEBI:57925"/>
        <dbReference type="ChEBI" id="CHEBI:90779"/>
        <dbReference type="EC" id="2.5.1.18"/>
    </reaction>
</comment>
<sequence>MALKLYGMSYSSCTRRVLTTLAEKNITDYELIVINLLVGEQRQPSFLEMSPFGKVPVLKDGDLLIYESRAICRYIARKYAGQGTELMPSEGDLKAQALFDQACSVEVNFFDVPVYGLCWERLIKARARLGEPDEALVKENLGKLDTCLAVYESILTKQKYLAGSEFTLADLYHLPYGAEALDVGLKDLIDRYPHVAKWFESLQARNSWGKVMAT</sequence>
<evidence type="ECO:0000313" key="7">
    <source>
        <dbReference type="EMBL" id="RDW73590.1"/>
    </source>
</evidence>
<dbReference type="InterPro" id="IPR040079">
    <property type="entry name" value="Glutathione_S-Trfase"/>
</dbReference>
<dbReference type="GO" id="GO:0004364">
    <property type="term" value="F:glutathione transferase activity"/>
    <property type="evidence" value="ECO:0007669"/>
    <property type="project" value="UniProtKB-EC"/>
</dbReference>
<dbReference type="SFLD" id="SFLDG01154">
    <property type="entry name" value="Main.5:_Phi-like"/>
    <property type="match status" value="1"/>
</dbReference>
<comment type="similarity">
    <text evidence="1">Belongs to the GST superfamily. Phi family.</text>
</comment>
<evidence type="ECO:0000256" key="4">
    <source>
        <dbReference type="ARBA" id="ARBA00047960"/>
    </source>
</evidence>
<dbReference type="SFLD" id="SFLDG00358">
    <property type="entry name" value="Main_(cytGST)"/>
    <property type="match status" value="1"/>
</dbReference>
<name>A0A3D8RHZ2_9HELO</name>
<dbReference type="EC" id="2.5.1.18" evidence="2"/>
<evidence type="ECO:0000259" key="5">
    <source>
        <dbReference type="PROSITE" id="PS50404"/>
    </source>
</evidence>
<dbReference type="GO" id="GO:0005737">
    <property type="term" value="C:cytoplasm"/>
    <property type="evidence" value="ECO:0007669"/>
    <property type="project" value="TreeGrafter"/>
</dbReference>
<organism evidence="7 8">
    <name type="scientific">Coleophoma crateriformis</name>
    <dbReference type="NCBI Taxonomy" id="565419"/>
    <lineage>
        <taxon>Eukaryota</taxon>
        <taxon>Fungi</taxon>
        <taxon>Dikarya</taxon>
        <taxon>Ascomycota</taxon>
        <taxon>Pezizomycotina</taxon>
        <taxon>Leotiomycetes</taxon>
        <taxon>Helotiales</taxon>
        <taxon>Dermateaceae</taxon>
        <taxon>Coleophoma</taxon>
    </lineage>
</organism>
<dbReference type="PANTHER" id="PTHR43900">
    <property type="entry name" value="GLUTATHIONE S-TRANSFERASE RHO"/>
    <property type="match status" value="1"/>
</dbReference>
<evidence type="ECO:0000259" key="6">
    <source>
        <dbReference type="PROSITE" id="PS50405"/>
    </source>
</evidence>
<dbReference type="Pfam" id="PF13417">
    <property type="entry name" value="GST_N_3"/>
    <property type="match status" value="1"/>
</dbReference>
<dbReference type="Proteomes" id="UP000256328">
    <property type="component" value="Unassembled WGS sequence"/>
</dbReference>
<keyword evidence="8" id="KW-1185">Reference proteome</keyword>
<dbReference type="PROSITE" id="PS50404">
    <property type="entry name" value="GST_NTER"/>
    <property type="match status" value="1"/>
</dbReference>
<feature type="domain" description="GST N-terminal" evidence="5">
    <location>
        <begin position="1"/>
        <end position="83"/>
    </location>
</feature>
<gene>
    <name evidence="7" type="ORF">BP5796_07032</name>
</gene>
<evidence type="ECO:0000256" key="2">
    <source>
        <dbReference type="ARBA" id="ARBA00012452"/>
    </source>
</evidence>
<dbReference type="SUPFAM" id="SSF47616">
    <property type="entry name" value="GST C-terminal domain-like"/>
    <property type="match status" value="1"/>
</dbReference>
<dbReference type="FunFam" id="1.20.1050.10:FF:000004">
    <property type="entry name" value="Glutathione S-transferase F2"/>
    <property type="match status" value="1"/>
</dbReference>
<dbReference type="Gene3D" id="3.40.30.10">
    <property type="entry name" value="Glutaredoxin"/>
    <property type="match status" value="1"/>
</dbReference>
<dbReference type="PANTHER" id="PTHR43900:SF3">
    <property type="entry name" value="GLUTATHIONE S-TRANSFERASE RHO"/>
    <property type="match status" value="1"/>
</dbReference>
<dbReference type="CDD" id="cd03053">
    <property type="entry name" value="GST_N_Phi"/>
    <property type="match status" value="1"/>
</dbReference>
<dbReference type="Pfam" id="PF00043">
    <property type="entry name" value="GST_C"/>
    <property type="match status" value="1"/>
</dbReference>
<evidence type="ECO:0000313" key="8">
    <source>
        <dbReference type="Proteomes" id="UP000256328"/>
    </source>
</evidence>
<dbReference type="InterPro" id="IPR010987">
    <property type="entry name" value="Glutathione-S-Trfase_C-like"/>
</dbReference>
<dbReference type="FunFam" id="3.40.30.10:FF:000016">
    <property type="entry name" value="Glutathione S-transferase F2"/>
    <property type="match status" value="1"/>
</dbReference>
<dbReference type="Gene3D" id="1.20.1050.10">
    <property type="match status" value="1"/>
</dbReference>
<dbReference type="SFLD" id="SFLDS00019">
    <property type="entry name" value="Glutathione_Transferase_(cytos"/>
    <property type="match status" value="1"/>
</dbReference>
<evidence type="ECO:0000256" key="3">
    <source>
        <dbReference type="ARBA" id="ARBA00022679"/>
    </source>
</evidence>
<accession>A0A3D8RHZ2</accession>
<dbReference type="EMBL" id="PDLN01000010">
    <property type="protein sequence ID" value="RDW73590.1"/>
    <property type="molecule type" value="Genomic_DNA"/>
</dbReference>
<feature type="domain" description="GST C-terminal" evidence="6">
    <location>
        <begin position="92"/>
        <end position="214"/>
    </location>
</feature>
<dbReference type="InterPro" id="IPR004046">
    <property type="entry name" value="GST_C"/>
</dbReference>
<dbReference type="InterPro" id="IPR036282">
    <property type="entry name" value="Glutathione-S-Trfase_C_sf"/>
</dbReference>
<dbReference type="OrthoDB" id="249703at2759"/>
<reference evidence="7 8" key="1">
    <citation type="journal article" date="2018" name="IMA Fungus">
        <title>IMA Genome-F 9: Draft genome sequence of Annulohypoxylon stygium, Aspergillus mulundensis, Berkeleyomyces basicola (syn. Thielaviopsis basicola), Ceratocystis smalleyi, two Cercospora beticola strains, Coleophoma cylindrospora, Fusarium fracticaudum, Phialophora cf. hyalina, and Morchella septimelata.</title>
        <authorList>
            <person name="Wingfield B.D."/>
            <person name="Bills G.F."/>
            <person name="Dong Y."/>
            <person name="Huang W."/>
            <person name="Nel W.J."/>
            <person name="Swalarsk-Parry B.S."/>
            <person name="Vaghefi N."/>
            <person name="Wilken P.M."/>
            <person name="An Z."/>
            <person name="de Beer Z.W."/>
            <person name="De Vos L."/>
            <person name="Chen L."/>
            <person name="Duong T.A."/>
            <person name="Gao Y."/>
            <person name="Hammerbacher A."/>
            <person name="Kikkert J.R."/>
            <person name="Li Y."/>
            <person name="Li H."/>
            <person name="Li K."/>
            <person name="Li Q."/>
            <person name="Liu X."/>
            <person name="Ma X."/>
            <person name="Naidoo K."/>
            <person name="Pethybridge S.J."/>
            <person name="Sun J."/>
            <person name="Steenkamp E.T."/>
            <person name="van der Nest M.A."/>
            <person name="van Wyk S."/>
            <person name="Wingfield M.J."/>
            <person name="Xiong C."/>
            <person name="Yue Q."/>
            <person name="Zhang X."/>
        </authorList>
    </citation>
    <scope>NUCLEOTIDE SEQUENCE [LARGE SCALE GENOMIC DNA]</scope>
    <source>
        <strain evidence="7 8">BP5796</strain>
    </source>
</reference>
<dbReference type="AlphaFoldDB" id="A0A3D8RHZ2"/>
<dbReference type="GO" id="GO:0043295">
    <property type="term" value="F:glutathione binding"/>
    <property type="evidence" value="ECO:0007669"/>
    <property type="project" value="TreeGrafter"/>
</dbReference>
<dbReference type="InterPro" id="IPR036249">
    <property type="entry name" value="Thioredoxin-like_sf"/>
</dbReference>
<protein>
    <recommendedName>
        <fullName evidence="2">glutathione transferase</fullName>
        <ecNumber evidence="2">2.5.1.18</ecNumber>
    </recommendedName>
</protein>
<comment type="caution">
    <text evidence="7">The sequence shown here is derived from an EMBL/GenBank/DDBJ whole genome shotgun (WGS) entry which is preliminary data.</text>
</comment>
<keyword evidence="3" id="KW-0808">Transferase</keyword>
<dbReference type="SUPFAM" id="SSF52833">
    <property type="entry name" value="Thioredoxin-like"/>
    <property type="match status" value="1"/>
</dbReference>
<evidence type="ECO:0000256" key="1">
    <source>
        <dbReference type="ARBA" id="ARBA00010128"/>
    </source>
</evidence>
<dbReference type="PROSITE" id="PS50405">
    <property type="entry name" value="GST_CTER"/>
    <property type="match status" value="1"/>
</dbReference>
<dbReference type="GO" id="GO:0006749">
    <property type="term" value="P:glutathione metabolic process"/>
    <property type="evidence" value="ECO:0007669"/>
    <property type="project" value="TreeGrafter"/>
</dbReference>
<dbReference type="InterPro" id="IPR004045">
    <property type="entry name" value="Glutathione_S-Trfase_N"/>
</dbReference>